<dbReference type="Proteomes" id="UP000043763">
    <property type="component" value="Unassembled WGS sequence"/>
</dbReference>
<evidence type="ECO:0000313" key="2">
    <source>
        <dbReference type="Proteomes" id="UP000043763"/>
    </source>
</evidence>
<proteinExistence type="predicted"/>
<keyword evidence="2" id="KW-1185">Reference proteome</keyword>
<gene>
    <name evidence="1" type="ORF">BRSU_1020</name>
</gene>
<accession>A0A0G4K5W5</accession>
<organism evidence="1 2">
    <name type="scientific">Brachyspira suanatina</name>
    <dbReference type="NCBI Taxonomy" id="381802"/>
    <lineage>
        <taxon>Bacteria</taxon>
        <taxon>Pseudomonadati</taxon>
        <taxon>Spirochaetota</taxon>
        <taxon>Spirochaetia</taxon>
        <taxon>Brachyspirales</taxon>
        <taxon>Brachyspiraceae</taxon>
        <taxon>Brachyspira</taxon>
    </lineage>
</organism>
<reference evidence="2" key="1">
    <citation type="submission" date="2015-04" db="EMBL/GenBank/DDBJ databases">
        <authorList>
            <person name="Mushtaq Mamoona"/>
        </authorList>
    </citation>
    <scope>NUCLEOTIDE SEQUENCE [LARGE SCALE GENOMIC DNA]</scope>
    <source>
        <strain evidence="2">AN4859/03</strain>
    </source>
</reference>
<dbReference type="EMBL" id="CVLB01000001">
    <property type="protein sequence ID" value="CRF32781.1"/>
    <property type="molecule type" value="Genomic_DNA"/>
</dbReference>
<sequence length="646" mass="78226">MGFILKEFDNNIIIKTDFYKLNSKYEYLSFDNKNKIIDDSFTIPIFNPFCIFYIYESFDFDFHYKEEVDLNIVYKHLIDNWSNFYILHLYNYLIAISKYDYNFSNEEKEIIRNYFKNINIQFPKYILLHLEKVFGFNIDLKRFIDDKSIIELLSYPYDFLKDFPSQIFVSDRIAIKLPVGRLINTDLEFETLDFNPIIKKLNIDKYYILDLFIKHIDIENAINFPSYKYYFLLSTVNLYNSIDNKIKYTDKIKEIILEYFKVTLEKANNSVTHISTLLIDSVIKLDLMKDLLKLILNSNLIGLVHYNIVSKWQDDIIFNDLYNKELLDYIYKIREKIIKKEIRLVKSSIKENDKLAQDFSKLKVMIDNAINIEDFDHKLMELSNITNDINKKLEKYTYNKELLYYMYDNIVSSLFFIDMNSDIFKYFCESKIKDYDMQRESIKIFDFIFNNIENYKNAFIDITNIIRQIYDRLENKINYPIETVYTRIFELRYVIEHIIDKIMKTDYYFDEKVYDNLLEITKLEPKKSEEKIFLNSLEKRLKYKKKLQVQPIKIYKNQSPLEYVIENEQGDKISYDNLEKLIQDLNNRFNKTSKISRILEFEHLVKDIENRCITMSHPYLFEDENENQYDINNKLYISCFSYSTGD</sequence>
<name>A0A0G4K5W5_9SPIR</name>
<dbReference type="RefSeq" id="WP_245158053.1">
    <property type="nucleotide sequence ID" value="NZ_CVLB01000001.1"/>
</dbReference>
<dbReference type="AlphaFoldDB" id="A0A0G4K5W5"/>
<evidence type="ECO:0000313" key="1">
    <source>
        <dbReference type="EMBL" id="CRF32781.1"/>
    </source>
</evidence>
<protein>
    <submittedName>
        <fullName evidence="1">Uncharacterized protein</fullName>
    </submittedName>
</protein>